<dbReference type="AlphaFoldDB" id="A0A645ATD7"/>
<organism evidence="1">
    <name type="scientific">bioreactor metagenome</name>
    <dbReference type="NCBI Taxonomy" id="1076179"/>
    <lineage>
        <taxon>unclassified sequences</taxon>
        <taxon>metagenomes</taxon>
        <taxon>ecological metagenomes</taxon>
    </lineage>
</organism>
<sequence>MVLGAALASSSDGVHDTFVAEVCVAIVVSARDPNFALSVCTNAFDAGVKVIVAALPSVTADTLGVVALGIVGSDTLIEPFAEPIADEKLQFAENDSATCFVPSALCAMVASPYAALSEDALSVRMVRYL</sequence>
<accession>A0A645ATD7</accession>
<gene>
    <name evidence="1" type="ORF">SDC9_102968</name>
</gene>
<name>A0A645ATD7_9ZZZZ</name>
<proteinExistence type="predicted"/>
<dbReference type="EMBL" id="VSSQ01015622">
    <property type="protein sequence ID" value="MPM56166.1"/>
    <property type="molecule type" value="Genomic_DNA"/>
</dbReference>
<reference evidence="1" key="1">
    <citation type="submission" date="2019-08" db="EMBL/GenBank/DDBJ databases">
        <authorList>
            <person name="Kucharzyk K."/>
            <person name="Murdoch R.W."/>
            <person name="Higgins S."/>
            <person name="Loffler F."/>
        </authorList>
    </citation>
    <scope>NUCLEOTIDE SEQUENCE</scope>
</reference>
<protein>
    <submittedName>
        <fullName evidence="1">Uncharacterized protein</fullName>
    </submittedName>
</protein>
<evidence type="ECO:0000313" key="1">
    <source>
        <dbReference type="EMBL" id="MPM56166.1"/>
    </source>
</evidence>
<comment type="caution">
    <text evidence="1">The sequence shown here is derived from an EMBL/GenBank/DDBJ whole genome shotgun (WGS) entry which is preliminary data.</text>
</comment>